<accession>A0A9N9FNK2</accession>
<comment type="caution">
    <text evidence="2">The sequence shown here is derived from an EMBL/GenBank/DDBJ whole genome shotgun (WGS) entry which is preliminary data.</text>
</comment>
<keyword evidence="3" id="KW-1185">Reference proteome</keyword>
<sequence>ILLTVSATMIKQGSFSYFNDNTDTKSLYNVRNIRVRIERMTSEVARIYFVNDAGNLINNIPPVMSCSIMAIGFIGWIIKDNKQ</sequence>
<dbReference type="EMBL" id="CAJVPP010001279">
    <property type="protein sequence ID" value="CAG8545726.1"/>
    <property type="molecule type" value="Genomic_DNA"/>
</dbReference>
<feature type="non-terminal residue" evidence="2">
    <location>
        <position position="1"/>
    </location>
</feature>
<keyword evidence="1" id="KW-1133">Transmembrane helix</keyword>
<protein>
    <submittedName>
        <fullName evidence="2">4386_t:CDS:1</fullName>
    </submittedName>
</protein>
<gene>
    <name evidence="2" type="ORF">FMOSSE_LOCUS6206</name>
</gene>
<keyword evidence="1" id="KW-0472">Membrane</keyword>
<proteinExistence type="predicted"/>
<dbReference type="AlphaFoldDB" id="A0A9N9FNK2"/>
<evidence type="ECO:0000256" key="1">
    <source>
        <dbReference type="SAM" id="Phobius"/>
    </source>
</evidence>
<evidence type="ECO:0000313" key="2">
    <source>
        <dbReference type="EMBL" id="CAG8545726.1"/>
    </source>
</evidence>
<organism evidence="2 3">
    <name type="scientific">Funneliformis mosseae</name>
    <name type="common">Endomycorrhizal fungus</name>
    <name type="synonym">Glomus mosseae</name>
    <dbReference type="NCBI Taxonomy" id="27381"/>
    <lineage>
        <taxon>Eukaryota</taxon>
        <taxon>Fungi</taxon>
        <taxon>Fungi incertae sedis</taxon>
        <taxon>Mucoromycota</taxon>
        <taxon>Glomeromycotina</taxon>
        <taxon>Glomeromycetes</taxon>
        <taxon>Glomerales</taxon>
        <taxon>Glomeraceae</taxon>
        <taxon>Funneliformis</taxon>
    </lineage>
</organism>
<dbReference type="Proteomes" id="UP000789375">
    <property type="component" value="Unassembled WGS sequence"/>
</dbReference>
<reference evidence="2" key="1">
    <citation type="submission" date="2021-06" db="EMBL/GenBank/DDBJ databases">
        <authorList>
            <person name="Kallberg Y."/>
            <person name="Tangrot J."/>
            <person name="Rosling A."/>
        </authorList>
    </citation>
    <scope>NUCLEOTIDE SEQUENCE</scope>
    <source>
        <strain evidence="2">87-6 pot B 2015</strain>
    </source>
</reference>
<name>A0A9N9FNK2_FUNMO</name>
<evidence type="ECO:0000313" key="3">
    <source>
        <dbReference type="Proteomes" id="UP000789375"/>
    </source>
</evidence>
<feature type="transmembrane region" description="Helical" evidence="1">
    <location>
        <begin position="60"/>
        <end position="78"/>
    </location>
</feature>
<keyword evidence="1" id="KW-0812">Transmembrane</keyword>